<feature type="transmembrane region" description="Helical" evidence="2">
    <location>
        <begin position="60"/>
        <end position="88"/>
    </location>
</feature>
<proteinExistence type="predicted"/>
<sequence length="310" mass="35560">MDSYKIIDNIQVEKANALARYKRLNNITKVFRVMEFLVLVALISWSTSYVPNGFKVVGGYIYACSCYILNQHVVFLLGNIIVLLCYVLSGQTENATESVAELIDSATDSVVIQNVTESIVPQGFEDNYKTYETTKQIERFKRTQSARLKREMSMRPCRELRRSVTDRRRGGRDLDTNRRKSDGDSTVDRLSNEELRLSVTDRLRSGRDLDTDRRKSDGDSTVDSLSNEEFQPSEAALIEDTRQKELFYFQTLPSTSVNASFSPEVVGIIRNKILATIEKVLSIKFPFIRDLDIGRNPFYHCSHYYVASYF</sequence>
<dbReference type="AlphaFoldDB" id="A0A2U1Q386"/>
<feature type="compositionally biased region" description="Basic and acidic residues" evidence="1">
    <location>
        <begin position="148"/>
        <end position="191"/>
    </location>
</feature>
<feature type="compositionally biased region" description="Polar residues" evidence="1">
    <location>
        <begin position="219"/>
        <end position="228"/>
    </location>
</feature>
<organism evidence="3 4">
    <name type="scientific">Artemisia annua</name>
    <name type="common">Sweet wormwood</name>
    <dbReference type="NCBI Taxonomy" id="35608"/>
    <lineage>
        <taxon>Eukaryota</taxon>
        <taxon>Viridiplantae</taxon>
        <taxon>Streptophyta</taxon>
        <taxon>Embryophyta</taxon>
        <taxon>Tracheophyta</taxon>
        <taxon>Spermatophyta</taxon>
        <taxon>Magnoliopsida</taxon>
        <taxon>eudicotyledons</taxon>
        <taxon>Gunneridae</taxon>
        <taxon>Pentapetalae</taxon>
        <taxon>asterids</taxon>
        <taxon>campanulids</taxon>
        <taxon>Asterales</taxon>
        <taxon>Asteraceae</taxon>
        <taxon>Asteroideae</taxon>
        <taxon>Anthemideae</taxon>
        <taxon>Artemisiinae</taxon>
        <taxon>Artemisia</taxon>
    </lineage>
</organism>
<evidence type="ECO:0000313" key="4">
    <source>
        <dbReference type="Proteomes" id="UP000245207"/>
    </source>
</evidence>
<dbReference type="PANTHER" id="PTHR33640">
    <property type="entry name" value="TRANSMEMBRANE PROTEIN"/>
    <property type="match status" value="1"/>
</dbReference>
<feature type="transmembrane region" description="Helical" evidence="2">
    <location>
        <begin position="30"/>
        <end position="48"/>
    </location>
</feature>
<feature type="region of interest" description="Disordered" evidence="1">
    <location>
        <begin position="207"/>
        <end position="228"/>
    </location>
</feature>
<protein>
    <submittedName>
        <fullName evidence="3">Uncharacterized protein</fullName>
    </submittedName>
</protein>
<dbReference type="PANTHER" id="PTHR33640:SF30">
    <property type="entry name" value="DUF4408 DOMAIN-CONTAINING PROTEIN"/>
    <property type="match status" value="1"/>
</dbReference>
<accession>A0A2U1Q386</accession>
<dbReference type="EMBL" id="PKPP01000461">
    <property type="protein sequence ID" value="PWA92478.1"/>
    <property type="molecule type" value="Genomic_DNA"/>
</dbReference>
<feature type="compositionally biased region" description="Basic and acidic residues" evidence="1">
    <location>
        <begin position="207"/>
        <end position="218"/>
    </location>
</feature>
<keyword evidence="4" id="KW-1185">Reference proteome</keyword>
<comment type="caution">
    <text evidence="3">The sequence shown here is derived from an EMBL/GenBank/DDBJ whole genome shotgun (WGS) entry which is preliminary data.</text>
</comment>
<evidence type="ECO:0000313" key="3">
    <source>
        <dbReference type="EMBL" id="PWA92478.1"/>
    </source>
</evidence>
<reference evidence="3 4" key="1">
    <citation type="journal article" date="2018" name="Mol. Plant">
        <title>The genome of Artemisia annua provides insight into the evolution of Asteraceae family and artemisinin biosynthesis.</title>
        <authorList>
            <person name="Shen Q."/>
            <person name="Zhang L."/>
            <person name="Liao Z."/>
            <person name="Wang S."/>
            <person name="Yan T."/>
            <person name="Shi P."/>
            <person name="Liu M."/>
            <person name="Fu X."/>
            <person name="Pan Q."/>
            <person name="Wang Y."/>
            <person name="Lv Z."/>
            <person name="Lu X."/>
            <person name="Zhang F."/>
            <person name="Jiang W."/>
            <person name="Ma Y."/>
            <person name="Chen M."/>
            <person name="Hao X."/>
            <person name="Li L."/>
            <person name="Tang Y."/>
            <person name="Lv G."/>
            <person name="Zhou Y."/>
            <person name="Sun X."/>
            <person name="Brodelius P.E."/>
            <person name="Rose J.K.C."/>
            <person name="Tang K."/>
        </authorList>
    </citation>
    <scope>NUCLEOTIDE SEQUENCE [LARGE SCALE GENOMIC DNA]</scope>
    <source>
        <strain evidence="4">cv. Huhao1</strain>
        <tissue evidence="3">Leaf</tissue>
    </source>
</reference>
<keyword evidence="2" id="KW-0812">Transmembrane</keyword>
<keyword evidence="2" id="KW-1133">Transmembrane helix</keyword>
<gene>
    <name evidence="3" type="ORF">CTI12_AA058680</name>
</gene>
<evidence type="ECO:0000256" key="2">
    <source>
        <dbReference type="SAM" id="Phobius"/>
    </source>
</evidence>
<dbReference type="Proteomes" id="UP000245207">
    <property type="component" value="Unassembled WGS sequence"/>
</dbReference>
<keyword evidence="2" id="KW-0472">Membrane</keyword>
<name>A0A2U1Q386_ARTAN</name>
<dbReference type="OrthoDB" id="1082160at2759"/>
<evidence type="ECO:0000256" key="1">
    <source>
        <dbReference type="SAM" id="MobiDB-lite"/>
    </source>
</evidence>
<feature type="region of interest" description="Disordered" evidence="1">
    <location>
        <begin position="144"/>
        <end position="191"/>
    </location>
</feature>
<dbReference type="STRING" id="35608.A0A2U1Q386"/>